<dbReference type="GeneTree" id="ENSGT00940000158087"/>
<dbReference type="VGNC" id="VGNC:35889">
    <property type="gene designation" value="MEAK7"/>
</dbReference>
<sequence length="492" mass="53371">MGNNKSCPGQECSSRFLPAEQAEVNRLFDALSSEKLGSSASPRSFSLQALKGHVGDALPPEMVTRLFEGMRRVDGSGKAKGPSERVSQEQFTASMSHLLKGTAEEKSLVILNMISASGGPVKARDVHKFTEDLVGSVVHVLSYRRQLRGWSQKPPPGSPSRVQVLAAQLCSEMRLQGGGKLLGPQWLDRDCDQAVLEDWVFRAHHVATFLSLVIHQGFLLLRSSLKLATLVPERQVDPQREFASVLDVLSVIYVNSHLPQERRLSWRLLFADRAPREQLCAALRAHRTRGALPGAARGQRRPRVRRLRLLLLGSQASVSRGRQVLPVLRLPPHGRVHLHGLQRPLHVPESRAADHPQRPGEDGGGGRGAAPAVPSTPGRQPRPRRAPGHAPTHRAACGVQSILPGSRGGDAGSDSQDRPSPLEKNRASVGVFLHFVCERRVPPVSWSSGGWSVAFVAGDAALELMPGAGLGSLDPSGWTQPQEEVGRAEAHR</sequence>
<evidence type="ECO:0008006" key="5">
    <source>
        <dbReference type="Google" id="ProtNLM"/>
    </source>
</evidence>
<dbReference type="PaxDb" id="9913-ENSBTAP00000001252"/>
<evidence type="ECO:0000313" key="3">
    <source>
        <dbReference type="Proteomes" id="UP000009136"/>
    </source>
</evidence>
<protein>
    <recommendedName>
        <fullName evidence="5">MTOR associated protein, eak-7 homolog</fullName>
    </recommendedName>
</protein>
<feature type="compositionally biased region" description="Basic and acidic residues" evidence="1">
    <location>
        <begin position="350"/>
        <end position="361"/>
    </location>
</feature>
<dbReference type="eggNOG" id="KOG2557">
    <property type="taxonomic scope" value="Eukaryota"/>
</dbReference>
<gene>
    <name evidence="2 4" type="primary">MEAK7</name>
</gene>
<accession>F1MTK2</accession>
<feature type="region of interest" description="Disordered" evidence="1">
    <location>
        <begin position="471"/>
        <end position="492"/>
    </location>
</feature>
<evidence type="ECO:0000313" key="4">
    <source>
        <dbReference type="VGNC" id="VGNC:35889"/>
    </source>
</evidence>
<reference evidence="2" key="1">
    <citation type="submission" date="2018-03" db="EMBL/GenBank/DDBJ databases">
        <title>ARS-UCD1.2.</title>
        <authorList>
            <person name="Rosen B.D."/>
            <person name="Bickhart D.M."/>
            <person name="Koren S."/>
            <person name="Schnabel R.D."/>
            <person name="Hall R."/>
            <person name="Zimin A."/>
            <person name="Dreischer C."/>
            <person name="Schultheiss S."/>
            <person name="Schroeder S.G."/>
            <person name="Elsik C.G."/>
            <person name="Couldrey C."/>
            <person name="Liu G.E."/>
            <person name="Van Tassell C.P."/>
            <person name="Phillippy A.M."/>
            <person name="Smith T.P.L."/>
            <person name="Medrano J.F."/>
        </authorList>
    </citation>
    <scope>NUCLEOTIDE SEQUENCE [LARGE SCALE GENOMIC DNA]</scope>
    <source>
        <strain evidence="2">Hereford</strain>
    </source>
</reference>
<dbReference type="GO" id="GO:0006979">
    <property type="term" value="P:response to oxidative stress"/>
    <property type="evidence" value="ECO:0000318"/>
    <property type="project" value="GO_Central"/>
</dbReference>
<dbReference type="STRING" id="9913.ENSBTAP00000072485"/>
<reference evidence="2" key="2">
    <citation type="submission" date="2025-08" db="UniProtKB">
        <authorList>
            <consortium name="Ensembl"/>
        </authorList>
    </citation>
    <scope>IDENTIFICATION</scope>
    <source>
        <strain evidence="2">Hereford</strain>
    </source>
</reference>
<evidence type="ECO:0000313" key="2">
    <source>
        <dbReference type="Ensembl" id="ENSBTAP00000001252.8"/>
    </source>
</evidence>
<dbReference type="VEuPathDB" id="HostDB:ENSBTAG00000000946"/>
<proteinExistence type="predicted"/>
<dbReference type="Proteomes" id="UP000009136">
    <property type="component" value="Chromosome 18"/>
</dbReference>
<feature type="compositionally biased region" description="Low complexity" evidence="1">
    <location>
        <begin position="369"/>
        <end position="379"/>
    </location>
</feature>
<dbReference type="AlphaFoldDB" id="F1MTK2"/>
<dbReference type="HOGENOM" id="CLU_036763_2_0_1"/>
<dbReference type="Ensembl" id="ENSBTAT00000001252.8">
    <property type="protein sequence ID" value="ENSBTAP00000001252.8"/>
    <property type="gene ID" value="ENSBTAG00000057902.2"/>
</dbReference>
<dbReference type="FunCoup" id="F1MTK2">
    <property type="interactions" value="1288"/>
</dbReference>
<keyword evidence="3" id="KW-1185">Reference proteome</keyword>
<organism evidence="2 3">
    <name type="scientific">Bos taurus</name>
    <name type="common">Bovine</name>
    <dbReference type="NCBI Taxonomy" id="9913"/>
    <lineage>
        <taxon>Eukaryota</taxon>
        <taxon>Metazoa</taxon>
        <taxon>Chordata</taxon>
        <taxon>Craniata</taxon>
        <taxon>Vertebrata</taxon>
        <taxon>Euteleostomi</taxon>
        <taxon>Mammalia</taxon>
        <taxon>Eutheria</taxon>
        <taxon>Laurasiatheria</taxon>
        <taxon>Artiodactyla</taxon>
        <taxon>Ruminantia</taxon>
        <taxon>Pecora</taxon>
        <taxon>Bovidae</taxon>
        <taxon>Bovinae</taxon>
        <taxon>Bos</taxon>
    </lineage>
</organism>
<feature type="region of interest" description="Disordered" evidence="1">
    <location>
        <begin position="350"/>
        <end position="423"/>
    </location>
</feature>
<reference evidence="2" key="3">
    <citation type="submission" date="2025-09" db="UniProtKB">
        <authorList>
            <consortium name="Ensembl"/>
        </authorList>
    </citation>
    <scope>IDENTIFICATION</scope>
    <source>
        <strain evidence="2">Hereford</strain>
    </source>
</reference>
<evidence type="ECO:0000256" key="1">
    <source>
        <dbReference type="SAM" id="MobiDB-lite"/>
    </source>
</evidence>
<dbReference type="Bgee" id="ENSBTAG00000000946">
    <property type="expression patterns" value="Expressed in thymus and 106 other cell types or tissues"/>
</dbReference>
<dbReference type="GO" id="GO:0005634">
    <property type="term" value="C:nucleus"/>
    <property type="evidence" value="ECO:0000318"/>
    <property type="project" value="GO_Central"/>
</dbReference>
<dbReference type="GO" id="GO:0031929">
    <property type="term" value="P:TOR signaling"/>
    <property type="evidence" value="ECO:0000318"/>
    <property type="project" value="GO_Central"/>
</dbReference>
<name>F1MTK2_BOVIN</name>